<proteinExistence type="predicted"/>
<dbReference type="RefSeq" id="WP_130023863.1">
    <property type="nucleotide sequence ID" value="NZ_SEWF01000062.1"/>
</dbReference>
<reference evidence="2 3" key="1">
    <citation type="submission" date="2019-02" db="EMBL/GenBank/DDBJ databases">
        <title>Bacterial novel species Emticicia sp. 17J42-9 isolated from soil.</title>
        <authorList>
            <person name="Jung H.-Y."/>
        </authorList>
    </citation>
    <scope>NUCLEOTIDE SEQUENCE [LARGE SCALE GENOMIC DNA]</scope>
    <source>
        <strain evidence="2 3">17J42-9</strain>
    </source>
</reference>
<feature type="signal peptide" evidence="1">
    <location>
        <begin position="1"/>
        <end position="18"/>
    </location>
</feature>
<evidence type="ECO:0000313" key="2">
    <source>
        <dbReference type="EMBL" id="RYU92982.1"/>
    </source>
</evidence>
<gene>
    <name evidence="2" type="ORF">EWM59_24400</name>
</gene>
<dbReference type="Proteomes" id="UP000293162">
    <property type="component" value="Unassembled WGS sequence"/>
</dbReference>
<keyword evidence="1" id="KW-0732">Signal</keyword>
<dbReference type="AlphaFoldDB" id="A0A4Q5LTU0"/>
<keyword evidence="3" id="KW-1185">Reference proteome</keyword>
<evidence type="ECO:0000256" key="1">
    <source>
        <dbReference type="SAM" id="SignalP"/>
    </source>
</evidence>
<sequence length="321" mass="36501">MKNCFLVLLGAICLFSCAKPAITINLDDFDRSYEAAFASQFQEKNGKIYSINAASAFEGTITYIEYSTQLKEMTLKDGKIIAMTMHDNTQKLLSEGKREGDNFRIMLYPKANDSTFKEGEYLLTHFSDKDFMTKELSEQEGVLTMKGYKGKESKVNVSINRQKDLLIAETIEKKYGAVTAKTISFTKTLPDSTEIELTCKEDTEIQPYQPYHNRYVESMHIFKEKKGGMKLEMQLADDGNLRIYSEMMEFGDMHCSVSEVLVAGATPLTIGESDCVSTGLKMMNLTLKKQITRTALKNRIMEKQKNNRLVSRDNGDIDFYF</sequence>
<evidence type="ECO:0000313" key="3">
    <source>
        <dbReference type="Proteomes" id="UP000293162"/>
    </source>
</evidence>
<evidence type="ECO:0008006" key="4">
    <source>
        <dbReference type="Google" id="ProtNLM"/>
    </source>
</evidence>
<feature type="chain" id="PRO_5020614526" description="Lipoprotein" evidence="1">
    <location>
        <begin position="19"/>
        <end position="321"/>
    </location>
</feature>
<name>A0A4Q5LTU0_9BACT</name>
<dbReference type="EMBL" id="SEWF01000062">
    <property type="protein sequence ID" value="RYU92982.1"/>
    <property type="molecule type" value="Genomic_DNA"/>
</dbReference>
<comment type="caution">
    <text evidence="2">The sequence shown here is derived from an EMBL/GenBank/DDBJ whole genome shotgun (WGS) entry which is preliminary data.</text>
</comment>
<protein>
    <recommendedName>
        <fullName evidence="4">Lipoprotein</fullName>
    </recommendedName>
</protein>
<organism evidence="2 3">
    <name type="scientific">Emticicia agri</name>
    <dbReference type="NCBI Taxonomy" id="2492393"/>
    <lineage>
        <taxon>Bacteria</taxon>
        <taxon>Pseudomonadati</taxon>
        <taxon>Bacteroidota</taxon>
        <taxon>Cytophagia</taxon>
        <taxon>Cytophagales</taxon>
        <taxon>Leadbetterellaceae</taxon>
        <taxon>Emticicia</taxon>
    </lineage>
</organism>
<accession>A0A4Q5LTU0</accession>